<evidence type="ECO:0000256" key="5">
    <source>
        <dbReference type="ARBA" id="ARBA00022676"/>
    </source>
</evidence>
<feature type="transmembrane region" description="Helical" evidence="15">
    <location>
        <begin position="33"/>
        <end position="53"/>
    </location>
</feature>
<feature type="domain" description="Glycosyl transferase family 51" evidence="17">
    <location>
        <begin position="81"/>
        <end position="254"/>
    </location>
</feature>
<evidence type="ECO:0000256" key="6">
    <source>
        <dbReference type="ARBA" id="ARBA00022679"/>
    </source>
</evidence>
<dbReference type="Pfam" id="PF00905">
    <property type="entry name" value="Transpeptidase"/>
    <property type="match status" value="1"/>
</dbReference>
<reference evidence="18 19" key="1">
    <citation type="submission" date="2020-08" db="EMBL/GenBank/DDBJ databases">
        <authorList>
            <person name="Seo M.-J."/>
        </authorList>
    </citation>
    <scope>NUCLEOTIDE SEQUENCE [LARGE SCALE GENOMIC DNA]</scope>
    <source>
        <strain evidence="18 19">KIGAM211</strain>
    </source>
</reference>
<name>A0A7X0RIJ8_9ACTN</name>
<keyword evidence="5" id="KW-0328">Glycosyltransferase</keyword>
<feature type="region of interest" description="Disordered" evidence="14">
    <location>
        <begin position="662"/>
        <end position="777"/>
    </location>
</feature>
<dbReference type="EMBL" id="JACKXE010000001">
    <property type="protein sequence ID" value="MBB6627965.1"/>
    <property type="molecule type" value="Genomic_DNA"/>
</dbReference>
<dbReference type="AlphaFoldDB" id="A0A7X0RIJ8"/>
<evidence type="ECO:0000256" key="13">
    <source>
        <dbReference type="ARBA" id="ARBA00049902"/>
    </source>
</evidence>
<organism evidence="18 19">
    <name type="scientific">Nocardioides luti</name>
    <dbReference type="NCBI Taxonomy" id="2761101"/>
    <lineage>
        <taxon>Bacteria</taxon>
        <taxon>Bacillati</taxon>
        <taxon>Actinomycetota</taxon>
        <taxon>Actinomycetes</taxon>
        <taxon>Propionibacteriales</taxon>
        <taxon>Nocardioidaceae</taxon>
        <taxon>Nocardioides</taxon>
    </lineage>
</organism>
<evidence type="ECO:0000313" key="18">
    <source>
        <dbReference type="EMBL" id="MBB6627965.1"/>
    </source>
</evidence>
<evidence type="ECO:0000256" key="14">
    <source>
        <dbReference type="SAM" id="MobiDB-lite"/>
    </source>
</evidence>
<keyword evidence="19" id="KW-1185">Reference proteome</keyword>
<dbReference type="FunFam" id="1.10.3810.10:FF:000001">
    <property type="entry name" value="Penicillin-binding protein 1A"/>
    <property type="match status" value="1"/>
</dbReference>
<gene>
    <name evidence="18" type="ORF">H5V45_11620</name>
</gene>
<evidence type="ECO:0000259" key="16">
    <source>
        <dbReference type="Pfam" id="PF00905"/>
    </source>
</evidence>
<evidence type="ECO:0000256" key="7">
    <source>
        <dbReference type="ARBA" id="ARBA00022801"/>
    </source>
</evidence>
<keyword evidence="9" id="KW-0573">Peptidoglycan synthesis</keyword>
<dbReference type="GO" id="GO:0008360">
    <property type="term" value="P:regulation of cell shape"/>
    <property type="evidence" value="ECO:0007669"/>
    <property type="project" value="UniProtKB-KW"/>
</dbReference>
<dbReference type="PANTHER" id="PTHR32282:SF34">
    <property type="entry name" value="PENICILLIN-BINDING PROTEIN 1A"/>
    <property type="match status" value="1"/>
</dbReference>
<evidence type="ECO:0000256" key="4">
    <source>
        <dbReference type="ARBA" id="ARBA00022670"/>
    </source>
</evidence>
<comment type="catalytic activity">
    <reaction evidence="12">
        <text>Preferential cleavage: (Ac)2-L-Lys-D-Ala-|-D-Ala. Also transpeptidation of peptidyl-alanyl moieties that are N-acyl substituents of D-alanine.</text>
        <dbReference type="EC" id="3.4.16.4"/>
    </reaction>
</comment>
<keyword evidence="15" id="KW-0812">Transmembrane</keyword>
<dbReference type="Gene3D" id="1.10.3810.10">
    <property type="entry name" value="Biosynthetic peptidoglycan transglycosylase-like"/>
    <property type="match status" value="1"/>
</dbReference>
<keyword evidence="4" id="KW-0645">Protease</keyword>
<feature type="compositionally biased region" description="Low complexity" evidence="14">
    <location>
        <begin position="682"/>
        <end position="691"/>
    </location>
</feature>
<proteinExistence type="inferred from homology"/>
<keyword evidence="11" id="KW-0961">Cell wall biogenesis/degradation</keyword>
<evidence type="ECO:0000256" key="11">
    <source>
        <dbReference type="ARBA" id="ARBA00023316"/>
    </source>
</evidence>
<dbReference type="InterPro" id="IPR001460">
    <property type="entry name" value="PCN-bd_Tpept"/>
</dbReference>
<keyword evidence="15" id="KW-0472">Membrane</keyword>
<evidence type="ECO:0000256" key="15">
    <source>
        <dbReference type="SAM" id="Phobius"/>
    </source>
</evidence>
<protein>
    <submittedName>
        <fullName evidence="18">Penicillin-binding protein</fullName>
    </submittedName>
</protein>
<dbReference type="GO" id="GO:0008955">
    <property type="term" value="F:peptidoglycan glycosyltransferase activity"/>
    <property type="evidence" value="ECO:0007669"/>
    <property type="project" value="UniProtKB-EC"/>
</dbReference>
<dbReference type="InterPro" id="IPR023346">
    <property type="entry name" value="Lysozyme-like_dom_sf"/>
</dbReference>
<comment type="similarity">
    <text evidence="2">In the N-terminal section; belongs to the glycosyltransferase 51 family.</text>
</comment>
<keyword evidence="8" id="KW-0133">Cell shape</keyword>
<feature type="compositionally biased region" description="Polar residues" evidence="14">
    <location>
        <begin position="692"/>
        <end position="706"/>
    </location>
</feature>
<feature type="domain" description="Penicillin-binding protein transpeptidase" evidence="16">
    <location>
        <begin position="352"/>
        <end position="619"/>
    </location>
</feature>
<comment type="similarity">
    <text evidence="1">In the C-terminal section; belongs to the transpeptidase family.</text>
</comment>
<keyword evidence="15" id="KW-1133">Transmembrane helix</keyword>
<evidence type="ECO:0000256" key="9">
    <source>
        <dbReference type="ARBA" id="ARBA00022984"/>
    </source>
</evidence>
<keyword evidence="10" id="KW-0511">Multifunctional enzyme</keyword>
<evidence type="ECO:0000256" key="2">
    <source>
        <dbReference type="ARBA" id="ARBA00007739"/>
    </source>
</evidence>
<dbReference type="Proteomes" id="UP000523955">
    <property type="component" value="Unassembled WGS sequence"/>
</dbReference>
<dbReference type="SUPFAM" id="SSF56601">
    <property type="entry name" value="beta-lactamase/transpeptidase-like"/>
    <property type="match status" value="1"/>
</dbReference>
<dbReference type="Pfam" id="PF00912">
    <property type="entry name" value="Transgly"/>
    <property type="match status" value="1"/>
</dbReference>
<evidence type="ECO:0000313" key="19">
    <source>
        <dbReference type="Proteomes" id="UP000523955"/>
    </source>
</evidence>
<feature type="compositionally biased region" description="Low complexity" evidence="14">
    <location>
        <begin position="749"/>
        <end position="765"/>
    </location>
</feature>
<evidence type="ECO:0000256" key="3">
    <source>
        <dbReference type="ARBA" id="ARBA00022645"/>
    </source>
</evidence>
<dbReference type="Gene3D" id="3.40.710.10">
    <property type="entry name" value="DD-peptidase/beta-lactamase superfamily"/>
    <property type="match status" value="1"/>
</dbReference>
<keyword evidence="6" id="KW-0808">Transferase</keyword>
<keyword evidence="7" id="KW-0378">Hydrolase</keyword>
<evidence type="ECO:0000256" key="8">
    <source>
        <dbReference type="ARBA" id="ARBA00022960"/>
    </source>
</evidence>
<dbReference type="GO" id="GO:0009252">
    <property type="term" value="P:peptidoglycan biosynthetic process"/>
    <property type="evidence" value="ECO:0007669"/>
    <property type="project" value="UniProtKB-KW"/>
</dbReference>
<feature type="compositionally biased region" description="Pro residues" evidence="14">
    <location>
        <begin position="737"/>
        <end position="748"/>
    </location>
</feature>
<sequence>MSGKRRADGPAVKQSPKKKKVTPRQRVKKVAKWLLVLALVGALLVGGAFFYLYKTTEIPDPNKDFQAQTSFIYYADGKSELGKFATQNRESITLKEMPQTLQDAVVAAENRTFWTDKGIDPKGIIRAAFSNARGNSTQGASTITQQYVKILYLTQERSLKRKLKEAILSLKIQQTLSKSQILEGYLNTIYFGRGAYGVQAAAQAYFDIDAKDLTLPQSAVLASVLNNPTNFDPANGKDNKRALKERYRYVLEGMASAGTIEASAAEKAEKKLPAFPEIKADSQYGGQKGHMLELVKTELHGLGFSDEEIDGAGLRVTTTFTPKAMQAAQAGVLEARPDGFSDKQLHIAVASVEPGTGALRGFYGGQDYLQSQINWAVSGGMVGSTFKPITLATALTNGYSLKDTFEGNSPYTFPDGLAVRNEGTGSDGLGNDYGDSVDATYALEESINTAFVDMSNSIPDGPKKIFETAEKMGVPPAKATKRYPGIPSSTRDISPEDTLITLGKARISPINMANTYATIANGGQRADVHVIDKVVDRNGEVQYSYKQSTEDAVGEDVAADVSYAMQQVVKSGTGQAALALGRPAAGKTGTATKEAGDSDVVSSAWFVGYTPQLATAVMYVRGDGDDQIDGWLPSYFGADYPADTWTAVMTKDMEGLDVEQFPPAANVDGTAPEGDHEPYTPPATTSAPQQTRKPSPTRTTQEPSSEAPTSEVPTTSAPPTPTDTCGVLGCSPSSSPSSPPASSPPPSSSPSASPSAAPGSRAPRSMVTADPAWYSRW</sequence>
<keyword evidence="3" id="KW-0121">Carboxypeptidase</keyword>
<dbReference type="InterPro" id="IPR001264">
    <property type="entry name" value="Glyco_trans_51"/>
</dbReference>
<dbReference type="RefSeq" id="WP_185253065.1">
    <property type="nucleotide sequence ID" value="NZ_JACKXE010000001.1"/>
</dbReference>
<evidence type="ECO:0000256" key="12">
    <source>
        <dbReference type="ARBA" id="ARBA00034000"/>
    </source>
</evidence>
<feature type="region of interest" description="Disordered" evidence="14">
    <location>
        <begin position="1"/>
        <end position="24"/>
    </location>
</feature>
<dbReference type="GO" id="GO:0008658">
    <property type="term" value="F:penicillin binding"/>
    <property type="evidence" value="ECO:0007669"/>
    <property type="project" value="InterPro"/>
</dbReference>
<dbReference type="PANTHER" id="PTHR32282">
    <property type="entry name" value="BINDING PROTEIN TRANSPEPTIDASE, PUTATIVE-RELATED"/>
    <property type="match status" value="1"/>
</dbReference>
<evidence type="ECO:0000256" key="10">
    <source>
        <dbReference type="ARBA" id="ARBA00023268"/>
    </source>
</evidence>
<accession>A0A7X0RIJ8</accession>
<comment type="catalytic activity">
    <reaction evidence="13">
        <text>[GlcNAc-(1-&gt;4)-Mur2Ac(oyl-L-Ala-gamma-D-Glu-L-Lys-D-Ala-D-Ala)](n)-di-trans,octa-cis-undecaprenyl diphosphate + beta-D-GlcNAc-(1-&gt;4)-Mur2Ac(oyl-L-Ala-gamma-D-Glu-L-Lys-D-Ala-D-Ala)-di-trans,octa-cis-undecaprenyl diphosphate = [GlcNAc-(1-&gt;4)-Mur2Ac(oyl-L-Ala-gamma-D-Glu-L-Lys-D-Ala-D-Ala)](n+1)-di-trans,octa-cis-undecaprenyl diphosphate + di-trans,octa-cis-undecaprenyl diphosphate + H(+)</text>
        <dbReference type="Rhea" id="RHEA:23708"/>
        <dbReference type="Rhea" id="RHEA-COMP:9602"/>
        <dbReference type="Rhea" id="RHEA-COMP:9603"/>
        <dbReference type="ChEBI" id="CHEBI:15378"/>
        <dbReference type="ChEBI" id="CHEBI:58405"/>
        <dbReference type="ChEBI" id="CHEBI:60033"/>
        <dbReference type="ChEBI" id="CHEBI:78435"/>
        <dbReference type="EC" id="2.4.99.28"/>
    </reaction>
</comment>
<dbReference type="InterPro" id="IPR012338">
    <property type="entry name" value="Beta-lactam/transpept-like"/>
</dbReference>
<evidence type="ECO:0000256" key="1">
    <source>
        <dbReference type="ARBA" id="ARBA00007090"/>
    </source>
</evidence>
<dbReference type="InterPro" id="IPR050396">
    <property type="entry name" value="Glycosyltr_51/Transpeptidase"/>
</dbReference>
<dbReference type="GO" id="GO:0009002">
    <property type="term" value="F:serine-type D-Ala-D-Ala carboxypeptidase activity"/>
    <property type="evidence" value="ECO:0007669"/>
    <property type="project" value="UniProtKB-EC"/>
</dbReference>
<dbReference type="InterPro" id="IPR036950">
    <property type="entry name" value="PBP_transglycosylase"/>
</dbReference>
<dbReference type="GO" id="GO:0006508">
    <property type="term" value="P:proteolysis"/>
    <property type="evidence" value="ECO:0007669"/>
    <property type="project" value="UniProtKB-KW"/>
</dbReference>
<dbReference type="GO" id="GO:0071555">
    <property type="term" value="P:cell wall organization"/>
    <property type="evidence" value="ECO:0007669"/>
    <property type="project" value="UniProtKB-KW"/>
</dbReference>
<evidence type="ECO:0000259" key="17">
    <source>
        <dbReference type="Pfam" id="PF00912"/>
    </source>
</evidence>
<comment type="caution">
    <text evidence="18">The sequence shown here is derived from an EMBL/GenBank/DDBJ whole genome shotgun (WGS) entry which is preliminary data.</text>
</comment>
<dbReference type="GO" id="GO:0030288">
    <property type="term" value="C:outer membrane-bounded periplasmic space"/>
    <property type="evidence" value="ECO:0007669"/>
    <property type="project" value="TreeGrafter"/>
</dbReference>
<dbReference type="SUPFAM" id="SSF53955">
    <property type="entry name" value="Lysozyme-like"/>
    <property type="match status" value="1"/>
</dbReference>
<feature type="compositionally biased region" description="Basic residues" evidence="14">
    <location>
        <begin position="15"/>
        <end position="24"/>
    </location>
</feature>